<feature type="domain" description="Cell envelope-related transcriptional attenuator" evidence="4">
    <location>
        <begin position="113"/>
        <end position="283"/>
    </location>
</feature>
<gene>
    <name evidence="5" type="ORF">LX83_006893</name>
</gene>
<organism evidence="5 6">
    <name type="scientific">Goodfellowiella coeruleoviolacea</name>
    <dbReference type="NCBI Taxonomy" id="334858"/>
    <lineage>
        <taxon>Bacteria</taxon>
        <taxon>Bacillati</taxon>
        <taxon>Actinomycetota</taxon>
        <taxon>Actinomycetes</taxon>
        <taxon>Pseudonocardiales</taxon>
        <taxon>Pseudonocardiaceae</taxon>
        <taxon>Goodfellowiella</taxon>
    </lineage>
</organism>
<dbReference type="Pfam" id="PF03816">
    <property type="entry name" value="LytR_cpsA_psr"/>
    <property type="match status" value="1"/>
</dbReference>
<feature type="transmembrane region" description="Helical" evidence="3">
    <location>
        <begin position="21"/>
        <end position="46"/>
    </location>
</feature>
<sequence length="445" mass="46413">MSKDTTDSRVAARRPARGRGAALITARTVVALVSATALAATGYAWITLDRVQENLNTTDVITGLADVPDSPPADDGATDILLVGSDSRTDAQGNLLPANVLRKLRTEASAGVNTDTIILIRIPHNGGRAHAISIPRDTYVPIPDYREDKINAAYGATKYRTAQRLRGEGMSDQARVEQQSDQAGRRALVQTVQDLTGLHVDHYAEINLYGFYLLTEAVGGIDVCLNHATSDPDSGANFRKGRQTVSGGDALSFVRQRKNLPGGDLGRIARQQAFLASAVNKVLSTGTLTDQGRFNALLDAVRKSVVIDQDLDLVTLLRQAQALASGDVEFVTIPVTNVNASNDRGQSIVTVDRDQVRAFVANLVAASAPPASSTVSSTESSTGSASAPATSAGEPATSAQAGTPDGAQSSPTQRLAGSAVIHLNGLAAPAGSPEPIMADGVSCVD</sequence>
<proteinExistence type="inferred from homology"/>
<dbReference type="PANTHER" id="PTHR33392">
    <property type="entry name" value="POLYISOPRENYL-TEICHOIC ACID--PEPTIDOGLYCAN TEICHOIC ACID TRANSFERASE TAGU"/>
    <property type="match status" value="1"/>
</dbReference>
<name>A0AAE3GL15_9PSEU</name>
<dbReference type="Gene3D" id="3.40.630.190">
    <property type="entry name" value="LCP protein"/>
    <property type="match status" value="1"/>
</dbReference>
<dbReference type="NCBIfam" id="TIGR00350">
    <property type="entry name" value="lytR_cpsA_psr"/>
    <property type="match status" value="1"/>
</dbReference>
<dbReference type="InterPro" id="IPR050922">
    <property type="entry name" value="LytR/CpsA/Psr_CW_biosynth"/>
</dbReference>
<reference evidence="5" key="1">
    <citation type="submission" date="2022-06" db="EMBL/GenBank/DDBJ databases">
        <title>Genomic Encyclopedia of Archaeal and Bacterial Type Strains, Phase II (KMG-II): from individual species to whole genera.</title>
        <authorList>
            <person name="Goeker M."/>
        </authorList>
    </citation>
    <scope>NUCLEOTIDE SEQUENCE</scope>
    <source>
        <strain evidence="5">DSM 43935</strain>
    </source>
</reference>
<dbReference type="EMBL" id="JAMTCK010000023">
    <property type="protein sequence ID" value="MCP2170005.1"/>
    <property type="molecule type" value="Genomic_DNA"/>
</dbReference>
<keyword evidence="6" id="KW-1185">Reference proteome</keyword>
<dbReference type="Proteomes" id="UP001206128">
    <property type="component" value="Unassembled WGS sequence"/>
</dbReference>
<evidence type="ECO:0000256" key="1">
    <source>
        <dbReference type="ARBA" id="ARBA00006068"/>
    </source>
</evidence>
<evidence type="ECO:0000256" key="3">
    <source>
        <dbReference type="SAM" id="Phobius"/>
    </source>
</evidence>
<evidence type="ECO:0000256" key="2">
    <source>
        <dbReference type="SAM" id="MobiDB-lite"/>
    </source>
</evidence>
<keyword evidence="3" id="KW-1133">Transmembrane helix</keyword>
<evidence type="ECO:0000313" key="6">
    <source>
        <dbReference type="Proteomes" id="UP001206128"/>
    </source>
</evidence>
<protein>
    <submittedName>
        <fullName evidence="5">Transcriptional attenuator, LytR family</fullName>
    </submittedName>
</protein>
<evidence type="ECO:0000259" key="4">
    <source>
        <dbReference type="Pfam" id="PF03816"/>
    </source>
</evidence>
<dbReference type="RefSeq" id="WP_253779660.1">
    <property type="nucleotide sequence ID" value="NZ_JAMTCK010000023.1"/>
</dbReference>
<keyword evidence="3" id="KW-0812">Transmembrane</keyword>
<feature type="region of interest" description="Disordered" evidence="2">
    <location>
        <begin position="370"/>
        <end position="413"/>
    </location>
</feature>
<feature type="region of interest" description="Disordered" evidence="2">
    <location>
        <begin position="426"/>
        <end position="445"/>
    </location>
</feature>
<comment type="caution">
    <text evidence="5">The sequence shown here is derived from an EMBL/GenBank/DDBJ whole genome shotgun (WGS) entry which is preliminary data.</text>
</comment>
<evidence type="ECO:0000313" key="5">
    <source>
        <dbReference type="EMBL" id="MCP2170005.1"/>
    </source>
</evidence>
<feature type="compositionally biased region" description="Low complexity" evidence="2">
    <location>
        <begin position="370"/>
        <end position="399"/>
    </location>
</feature>
<dbReference type="InterPro" id="IPR004474">
    <property type="entry name" value="LytR_CpsA_psr"/>
</dbReference>
<accession>A0AAE3GL15</accession>
<dbReference type="PANTHER" id="PTHR33392:SF6">
    <property type="entry name" value="POLYISOPRENYL-TEICHOIC ACID--PEPTIDOGLYCAN TEICHOIC ACID TRANSFERASE TAGU"/>
    <property type="match status" value="1"/>
</dbReference>
<keyword evidence="3" id="KW-0472">Membrane</keyword>
<comment type="similarity">
    <text evidence="1">Belongs to the LytR/CpsA/Psr (LCP) family.</text>
</comment>
<dbReference type="AlphaFoldDB" id="A0AAE3GL15"/>